<gene>
    <name evidence="1" type="ORF">CXL00_02020</name>
</gene>
<dbReference type="RefSeq" id="WP_068677443.1">
    <property type="nucleotide sequence ID" value="NZ_JAMOIG010000009.1"/>
</dbReference>
<evidence type="ECO:0000313" key="1">
    <source>
        <dbReference type="EMBL" id="PNG07853.1"/>
    </source>
</evidence>
<accession>A0A2N8SZD6</accession>
<name>A0A2N8SZD6_STUST</name>
<reference evidence="1 2" key="1">
    <citation type="submission" date="2018-01" db="EMBL/GenBank/DDBJ databases">
        <title>Denitrification phenotypes of diverse strains of Pseudomonas stutzeri.</title>
        <authorList>
            <person name="Milligan D.A."/>
            <person name="Bergaust L."/>
            <person name="Bakken L.R."/>
            <person name="Frostegard A."/>
        </authorList>
    </citation>
    <scope>NUCLEOTIDE SEQUENCE [LARGE SCALE GENOMIC DNA]</scope>
    <source>
        <strain evidence="1 2">28a3</strain>
    </source>
</reference>
<dbReference type="EMBL" id="POUW01000001">
    <property type="protein sequence ID" value="PNG07853.1"/>
    <property type="molecule type" value="Genomic_DNA"/>
</dbReference>
<comment type="caution">
    <text evidence="1">The sequence shown here is derived from an EMBL/GenBank/DDBJ whole genome shotgun (WGS) entry which is preliminary data.</text>
</comment>
<proteinExistence type="predicted"/>
<dbReference type="Pfam" id="PF12244">
    <property type="entry name" value="DUF3606"/>
    <property type="match status" value="1"/>
</dbReference>
<organism evidence="1 2">
    <name type="scientific">Stutzerimonas stutzeri</name>
    <name type="common">Pseudomonas stutzeri</name>
    <dbReference type="NCBI Taxonomy" id="316"/>
    <lineage>
        <taxon>Bacteria</taxon>
        <taxon>Pseudomonadati</taxon>
        <taxon>Pseudomonadota</taxon>
        <taxon>Gammaproteobacteria</taxon>
        <taxon>Pseudomonadales</taxon>
        <taxon>Pseudomonadaceae</taxon>
        <taxon>Stutzerimonas</taxon>
    </lineage>
</organism>
<dbReference type="Proteomes" id="UP000235897">
    <property type="component" value="Unassembled WGS sequence"/>
</dbReference>
<dbReference type="OrthoDB" id="7030114at2"/>
<protein>
    <submittedName>
        <fullName evidence="1">DUF3606 domain-containing protein</fullName>
    </submittedName>
</protein>
<evidence type="ECO:0000313" key="2">
    <source>
        <dbReference type="Proteomes" id="UP000235897"/>
    </source>
</evidence>
<sequence length="60" mass="6809">MSDDKTKTGHDRKLINLNEPYEVRDWTQSLGVTEEELRRAVAAVGNSADKVREHLKSGKK</sequence>
<dbReference type="AlphaFoldDB" id="A0A2N8SZD6"/>
<dbReference type="InterPro" id="IPR022037">
    <property type="entry name" value="DUF3606"/>
</dbReference>